<evidence type="ECO:0000313" key="2">
    <source>
        <dbReference type="EMBL" id="KAK3877028.1"/>
    </source>
</evidence>
<name>A0AAE1KMQ7_PETCI</name>
<keyword evidence="3" id="KW-1185">Reference proteome</keyword>
<reference evidence="2" key="1">
    <citation type="submission" date="2023-10" db="EMBL/GenBank/DDBJ databases">
        <title>Genome assemblies of two species of porcelain crab, Petrolisthes cinctipes and Petrolisthes manimaculis (Anomura: Porcellanidae).</title>
        <authorList>
            <person name="Angst P."/>
        </authorList>
    </citation>
    <scope>NUCLEOTIDE SEQUENCE</scope>
    <source>
        <strain evidence="2">PB745_01</strain>
        <tissue evidence="2">Gill</tissue>
    </source>
</reference>
<feature type="region of interest" description="Disordered" evidence="1">
    <location>
        <begin position="25"/>
        <end position="103"/>
    </location>
</feature>
<dbReference type="Proteomes" id="UP001286313">
    <property type="component" value="Unassembled WGS sequence"/>
</dbReference>
<accession>A0AAE1KMQ7</accession>
<comment type="caution">
    <text evidence="2">The sequence shown here is derived from an EMBL/GenBank/DDBJ whole genome shotgun (WGS) entry which is preliminary data.</text>
</comment>
<evidence type="ECO:0000256" key="1">
    <source>
        <dbReference type="SAM" id="MobiDB-lite"/>
    </source>
</evidence>
<feature type="compositionally biased region" description="Basic and acidic residues" evidence="1">
    <location>
        <begin position="41"/>
        <end position="51"/>
    </location>
</feature>
<dbReference type="EMBL" id="JAWQEG010001734">
    <property type="protein sequence ID" value="KAK3877028.1"/>
    <property type="molecule type" value="Genomic_DNA"/>
</dbReference>
<sequence length="103" mass="10828">MVREQGSEAAGVEGYAGRRGVRVVAHLASPGGTPPPIRELAGGRRAMEKGEASPAGCWGGEGRKEGETEIGKGGEGEKRKDRGREERGGDGDRERRRGGEEEG</sequence>
<feature type="compositionally biased region" description="Basic and acidic residues" evidence="1">
    <location>
        <begin position="61"/>
        <end position="103"/>
    </location>
</feature>
<evidence type="ECO:0000313" key="3">
    <source>
        <dbReference type="Proteomes" id="UP001286313"/>
    </source>
</evidence>
<dbReference type="AlphaFoldDB" id="A0AAE1KMQ7"/>
<gene>
    <name evidence="2" type="ORF">Pcinc_018244</name>
</gene>
<organism evidence="2 3">
    <name type="scientific">Petrolisthes cinctipes</name>
    <name type="common">Flat porcelain crab</name>
    <dbReference type="NCBI Taxonomy" id="88211"/>
    <lineage>
        <taxon>Eukaryota</taxon>
        <taxon>Metazoa</taxon>
        <taxon>Ecdysozoa</taxon>
        <taxon>Arthropoda</taxon>
        <taxon>Crustacea</taxon>
        <taxon>Multicrustacea</taxon>
        <taxon>Malacostraca</taxon>
        <taxon>Eumalacostraca</taxon>
        <taxon>Eucarida</taxon>
        <taxon>Decapoda</taxon>
        <taxon>Pleocyemata</taxon>
        <taxon>Anomura</taxon>
        <taxon>Galatheoidea</taxon>
        <taxon>Porcellanidae</taxon>
        <taxon>Petrolisthes</taxon>
    </lineage>
</organism>
<proteinExistence type="predicted"/>
<protein>
    <submittedName>
        <fullName evidence="2">Uncharacterized protein</fullName>
    </submittedName>
</protein>